<dbReference type="InterPro" id="IPR011990">
    <property type="entry name" value="TPR-like_helical_dom_sf"/>
</dbReference>
<accession>A0A1H3BID6</accession>
<gene>
    <name evidence="1" type="ORF">SAMN05421644_10335</name>
</gene>
<dbReference type="Proteomes" id="UP000198672">
    <property type="component" value="Unassembled WGS sequence"/>
</dbReference>
<keyword evidence="2" id="KW-1185">Reference proteome</keyword>
<proteinExistence type="predicted"/>
<organism evidence="1 2">
    <name type="scientific">Allochromatium warmingii</name>
    <name type="common">Chromatium warmingii</name>
    <dbReference type="NCBI Taxonomy" id="61595"/>
    <lineage>
        <taxon>Bacteria</taxon>
        <taxon>Pseudomonadati</taxon>
        <taxon>Pseudomonadota</taxon>
        <taxon>Gammaproteobacteria</taxon>
        <taxon>Chromatiales</taxon>
        <taxon>Chromatiaceae</taxon>
        <taxon>Allochromatium</taxon>
    </lineage>
</organism>
<dbReference type="OrthoDB" id="9812003at2"/>
<reference evidence="2" key="1">
    <citation type="submission" date="2016-10" db="EMBL/GenBank/DDBJ databases">
        <authorList>
            <person name="Varghese N."/>
            <person name="Submissions S."/>
        </authorList>
    </citation>
    <scope>NUCLEOTIDE SEQUENCE [LARGE SCALE GENOMIC DNA]</scope>
    <source>
        <strain evidence="2">DSM 173</strain>
    </source>
</reference>
<dbReference type="RefSeq" id="WP_091331778.1">
    <property type="nucleotide sequence ID" value="NZ_FNOW01000003.1"/>
</dbReference>
<protein>
    <recommendedName>
        <fullName evidence="3">Tetratricopeptide repeat-containing protein</fullName>
    </recommendedName>
</protein>
<evidence type="ECO:0008006" key="3">
    <source>
        <dbReference type="Google" id="ProtNLM"/>
    </source>
</evidence>
<dbReference type="SUPFAM" id="SSF48452">
    <property type="entry name" value="TPR-like"/>
    <property type="match status" value="1"/>
</dbReference>
<name>A0A1H3BID6_ALLWA</name>
<dbReference type="EMBL" id="FNOW01000003">
    <property type="protein sequence ID" value="SDX41488.1"/>
    <property type="molecule type" value="Genomic_DNA"/>
</dbReference>
<sequence length="175" mass="19596">MDLLDFSGEPMYFDEPVSPQVEQLLAEAAHDYGEPDAECALLRAYFLEPQHLTVLVALYRYFYYQHRYADALLTAERAITVAAQRLKLPLDWRTLTEADLNAAAQVSMPLTRFVLFALKGASYLLLRLGDAPAALERLDRLVALDTHDRLGVLELQQVAHAATAHSTGDDPHDDD</sequence>
<evidence type="ECO:0000313" key="2">
    <source>
        <dbReference type="Proteomes" id="UP000198672"/>
    </source>
</evidence>
<dbReference type="AlphaFoldDB" id="A0A1H3BID6"/>
<dbReference type="STRING" id="61595.SAMN05421644_10335"/>
<evidence type="ECO:0000313" key="1">
    <source>
        <dbReference type="EMBL" id="SDX41488.1"/>
    </source>
</evidence>